<evidence type="ECO:0000256" key="2">
    <source>
        <dbReference type="ARBA" id="ARBA00009399"/>
    </source>
</evidence>
<evidence type="ECO:0000313" key="8">
    <source>
        <dbReference type="EMBL" id="KAA6182603.1"/>
    </source>
</evidence>
<comment type="caution">
    <text evidence="8">The sequence shown here is derived from an EMBL/GenBank/DDBJ whole genome shotgun (WGS) entry which is preliminary data.</text>
</comment>
<evidence type="ECO:0000256" key="6">
    <source>
        <dbReference type="SAM" id="Phobius"/>
    </source>
</evidence>
<feature type="transmembrane region" description="Helical" evidence="6">
    <location>
        <begin position="37"/>
        <end position="57"/>
    </location>
</feature>
<comment type="similarity">
    <text evidence="2">Belongs to the GtrA family.</text>
</comment>
<evidence type="ECO:0000256" key="3">
    <source>
        <dbReference type="ARBA" id="ARBA00022692"/>
    </source>
</evidence>
<dbReference type="InterPro" id="IPR051401">
    <property type="entry name" value="GtrA_CellWall_Glycosyl"/>
</dbReference>
<proteinExistence type="inferred from homology"/>
<name>A0A5M8FCK0_9GAMM</name>
<dbReference type="Pfam" id="PF04138">
    <property type="entry name" value="GtrA_DPMS_TM"/>
    <property type="match status" value="1"/>
</dbReference>
<keyword evidence="4 6" id="KW-1133">Transmembrane helix</keyword>
<dbReference type="AlphaFoldDB" id="A0A5M8FCK0"/>
<keyword evidence="3 6" id="KW-0812">Transmembrane</keyword>
<dbReference type="InterPro" id="IPR007267">
    <property type="entry name" value="GtrA_DPMS_TM"/>
</dbReference>
<organism evidence="8 9">
    <name type="scientific">Thiohalocapsa marina</name>
    <dbReference type="NCBI Taxonomy" id="424902"/>
    <lineage>
        <taxon>Bacteria</taxon>
        <taxon>Pseudomonadati</taxon>
        <taxon>Pseudomonadota</taxon>
        <taxon>Gammaproteobacteria</taxon>
        <taxon>Chromatiales</taxon>
        <taxon>Chromatiaceae</taxon>
        <taxon>Thiohalocapsa</taxon>
    </lineage>
</organism>
<comment type="subcellular location">
    <subcellularLocation>
        <location evidence="1">Membrane</location>
        <topology evidence="1">Multi-pass membrane protein</topology>
    </subcellularLocation>
</comment>
<dbReference type="GO" id="GO:0000271">
    <property type="term" value="P:polysaccharide biosynthetic process"/>
    <property type="evidence" value="ECO:0007669"/>
    <property type="project" value="InterPro"/>
</dbReference>
<evidence type="ECO:0000256" key="5">
    <source>
        <dbReference type="ARBA" id="ARBA00023136"/>
    </source>
</evidence>
<evidence type="ECO:0000256" key="1">
    <source>
        <dbReference type="ARBA" id="ARBA00004141"/>
    </source>
</evidence>
<feature type="transmembrane region" description="Helical" evidence="6">
    <location>
        <begin position="12"/>
        <end position="31"/>
    </location>
</feature>
<evidence type="ECO:0000256" key="4">
    <source>
        <dbReference type="ARBA" id="ARBA00022989"/>
    </source>
</evidence>
<keyword evidence="5 6" id="KW-0472">Membrane</keyword>
<sequence length="136" mass="14915">MYWSRLRNEASGFLIVGGIGFVIDAAVLTFLVRNHGWGLYEARGVSFGLAVSATWYLNRKITFASRVGRYRRQEYLRYVSTQSLGAFVNLGVYAGVIAIVPGIGAWPVIPLSIASGIAMIFNFASARHFAFSSAQD</sequence>
<reference evidence="8 9" key="1">
    <citation type="submission" date="2019-09" db="EMBL/GenBank/DDBJ databases">
        <title>Whole-genome sequence of the purple sulfur bacterium Thiohalocapsa marina DSM 19078.</title>
        <authorList>
            <person name="Kyndt J.A."/>
            <person name="Meyer T.E."/>
        </authorList>
    </citation>
    <scope>NUCLEOTIDE SEQUENCE [LARGE SCALE GENOMIC DNA]</scope>
    <source>
        <strain evidence="8 9">DSM 19078</strain>
    </source>
</reference>
<dbReference type="PANTHER" id="PTHR38459:SF1">
    <property type="entry name" value="PROPHAGE BACTOPRENOL-LINKED GLUCOSE TRANSLOCASE HOMOLOG"/>
    <property type="match status" value="1"/>
</dbReference>
<keyword evidence="9" id="KW-1185">Reference proteome</keyword>
<feature type="transmembrane region" description="Helical" evidence="6">
    <location>
        <begin position="105"/>
        <end position="124"/>
    </location>
</feature>
<protein>
    <submittedName>
        <fullName evidence="8">GtrA family protein</fullName>
    </submittedName>
</protein>
<dbReference type="EMBL" id="VWXX01000043">
    <property type="protein sequence ID" value="KAA6182603.1"/>
    <property type="molecule type" value="Genomic_DNA"/>
</dbReference>
<dbReference type="PANTHER" id="PTHR38459">
    <property type="entry name" value="PROPHAGE BACTOPRENOL-LINKED GLUCOSE TRANSLOCASE HOMOLOG"/>
    <property type="match status" value="1"/>
</dbReference>
<feature type="domain" description="GtrA/DPMS transmembrane" evidence="7">
    <location>
        <begin position="13"/>
        <end position="131"/>
    </location>
</feature>
<evidence type="ECO:0000259" key="7">
    <source>
        <dbReference type="Pfam" id="PF04138"/>
    </source>
</evidence>
<accession>A0A5M8FCK0</accession>
<gene>
    <name evidence="8" type="ORF">F2Q65_17665</name>
</gene>
<dbReference type="Proteomes" id="UP000322981">
    <property type="component" value="Unassembled WGS sequence"/>
</dbReference>
<dbReference type="RefSeq" id="WP_150094722.1">
    <property type="nucleotide sequence ID" value="NZ_VWXX01000043.1"/>
</dbReference>
<feature type="transmembrane region" description="Helical" evidence="6">
    <location>
        <begin position="78"/>
        <end position="99"/>
    </location>
</feature>
<evidence type="ECO:0000313" key="9">
    <source>
        <dbReference type="Proteomes" id="UP000322981"/>
    </source>
</evidence>
<dbReference type="OrthoDB" id="7926501at2"/>
<dbReference type="GO" id="GO:0005886">
    <property type="term" value="C:plasma membrane"/>
    <property type="evidence" value="ECO:0007669"/>
    <property type="project" value="TreeGrafter"/>
</dbReference>